<dbReference type="RefSeq" id="WP_188934640.1">
    <property type="nucleotide sequence ID" value="NZ_BMJC01000004.1"/>
</dbReference>
<accession>A0A8J2UFL5</accession>
<sequence>MSNHQPFQVTGYHSCDRDVVGLNVLNGRDHLKPSKNSWDWLGSGIYFWEQNPERALEYAVQSAEGSQFNKIRIKTPFVLGTTIHLGNCLNLMEPESLSILEEAYNGLVQMHRELGKKMPENDGPKRLLDCAVLKYVHQSRRDQGKSPYDTIRSAFQEGREIYPTAPFTSQLHIQICVINPEMIQGFFLPRPIEKYNPYLDKEFLLSRDNDEQKLAS</sequence>
<proteinExistence type="predicted"/>
<name>A0A8J2UFL5_9BACT</name>
<dbReference type="AlphaFoldDB" id="A0A8J2UFL5"/>
<dbReference type="SUPFAM" id="SSF56399">
    <property type="entry name" value="ADP-ribosylation"/>
    <property type="match status" value="1"/>
</dbReference>
<protein>
    <submittedName>
        <fullName evidence="1">Uncharacterized protein</fullName>
    </submittedName>
</protein>
<evidence type="ECO:0000313" key="1">
    <source>
        <dbReference type="EMBL" id="GGB10873.1"/>
    </source>
</evidence>
<reference evidence="1" key="1">
    <citation type="journal article" date="2014" name="Int. J. Syst. Evol. Microbiol.">
        <title>Complete genome sequence of Corynebacterium casei LMG S-19264T (=DSM 44701T), isolated from a smear-ripened cheese.</title>
        <authorList>
            <consortium name="US DOE Joint Genome Institute (JGI-PGF)"/>
            <person name="Walter F."/>
            <person name="Albersmeier A."/>
            <person name="Kalinowski J."/>
            <person name="Ruckert C."/>
        </authorList>
    </citation>
    <scope>NUCLEOTIDE SEQUENCE</scope>
    <source>
        <strain evidence="1">CGMCC 1.15448</strain>
    </source>
</reference>
<dbReference type="EMBL" id="BMJC01000004">
    <property type="protein sequence ID" value="GGB10873.1"/>
    <property type="molecule type" value="Genomic_DNA"/>
</dbReference>
<comment type="caution">
    <text evidence="1">The sequence shown here is derived from an EMBL/GenBank/DDBJ whole genome shotgun (WGS) entry which is preliminary data.</text>
</comment>
<reference evidence="1" key="2">
    <citation type="submission" date="2020-09" db="EMBL/GenBank/DDBJ databases">
        <authorList>
            <person name="Sun Q."/>
            <person name="Zhou Y."/>
        </authorList>
    </citation>
    <scope>NUCLEOTIDE SEQUENCE</scope>
    <source>
        <strain evidence="1">CGMCC 1.15448</strain>
    </source>
</reference>
<gene>
    <name evidence="1" type="ORF">GCM10011511_38050</name>
</gene>
<organism evidence="1 2">
    <name type="scientific">Puia dinghuensis</name>
    <dbReference type="NCBI Taxonomy" id="1792502"/>
    <lineage>
        <taxon>Bacteria</taxon>
        <taxon>Pseudomonadati</taxon>
        <taxon>Bacteroidota</taxon>
        <taxon>Chitinophagia</taxon>
        <taxon>Chitinophagales</taxon>
        <taxon>Chitinophagaceae</taxon>
        <taxon>Puia</taxon>
    </lineage>
</organism>
<dbReference type="Proteomes" id="UP000607559">
    <property type="component" value="Unassembled WGS sequence"/>
</dbReference>
<evidence type="ECO:0000313" key="2">
    <source>
        <dbReference type="Proteomes" id="UP000607559"/>
    </source>
</evidence>
<keyword evidence="2" id="KW-1185">Reference proteome</keyword>